<sequence>MLKRYVAIRGFVHQLNDRTILSLLPTDEQDKKIDILLGILGELESGTKDLQVEDSTILDARNLFDKTILLYPDAAKRLGPNTDILVSPNFESAVTKLLNNAAGQLSAVERESVCGLQMNSPATQNPSDKPLTLPERAKKRKKTSHEEFKYLDCRFLRPTSNIHLKLKHPGFAGIYAEAVGPNSKSAPLDAWFDPKVTNIFNWIEWLLMDEHEFTFVESQLKRKNSTLKPISVKTIKRYYFMMVKAVERRVSSAMAGRLYSIVFDGWSNDSTHFLGIIVSLPNVCKGGGEPVM</sequence>
<name>A0A397BWN0_APHAT</name>
<dbReference type="AlphaFoldDB" id="A0A397BWN0"/>
<accession>A0A397BWN0</accession>
<dbReference type="EMBL" id="QUTA01001589">
    <property type="protein sequence ID" value="RHY31839.1"/>
    <property type="molecule type" value="Genomic_DNA"/>
</dbReference>
<evidence type="ECO:0000313" key="2">
    <source>
        <dbReference type="EMBL" id="RHY31839.1"/>
    </source>
</evidence>
<gene>
    <name evidence="2" type="ORF">DYB25_013791</name>
</gene>
<reference evidence="2 3" key="1">
    <citation type="submission" date="2018-08" db="EMBL/GenBank/DDBJ databases">
        <title>Aphanomyces genome sequencing and annotation.</title>
        <authorList>
            <person name="Minardi D."/>
            <person name="Oidtmann B."/>
            <person name="Van Der Giezen M."/>
            <person name="Studholme D.J."/>
        </authorList>
    </citation>
    <scope>NUCLEOTIDE SEQUENCE [LARGE SCALE GENOMIC DNA]</scope>
    <source>
        <strain evidence="2 3">Yx</strain>
    </source>
</reference>
<protein>
    <submittedName>
        <fullName evidence="2">Uncharacterized protein</fullName>
    </submittedName>
</protein>
<dbReference type="PANTHER" id="PTHR40866:SF1">
    <property type="entry name" value="BED-TYPE DOMAIN-CONTAINING PROTEIN"/>
    <property type="match status" value="1"/>
</dbReference>
<evidence type="ECO:0000313" key="3">
    <source>
        <dbReference type="Proteomes" id="UP000266239"/>
    </source>
</evidence>
<organism evidence="2 3">
    <name type="scientific">Aphanomyces astaci</name>
    <name type="common">Crayfish plague agent</name>
    <dbReference type="NCBI Taxonomy" id="112090"/>
    <lineage>
        <taxon>Eukaryota</taxon>
        <taxon>Sar</taxon>
        <taxon>Stramenopiles</taxon>
        <taxon>Oomycota</taxon>
        <taxon>Saprolegniomycetes</taxon>
        <taxon>Saprolegniales</taxon>
        <taxon>Verrucalvaceae</taxon>
        <taxon>Aphanomyces</taxon>
    </lineage>
</organism>
<proteinExistence type="predicted"/>
<dbReference type="Proteomes" id="UP000266239">
    <property type="component" value="Unassembled WGS sequence"/>
</dbReference>
<feature type="region of interest" description="Disordered" evidence="1">
    <location>
        <begin position="118"/>
        <end position="141"/>
    </location>
</feature>
<dbReference type="VEuPathDB" id="FungiDB:H257_12857"/>
<comment type="caution">
    <text evidence="2">The sequence shown here is derived from an EMBL/GenBank/DDBJ whole genome shotgun (WGS) entry which is preliminary data.</text>
</comment>
<evidence type="ECO:0000256" key="1">
    <source>
        <dbReference type="SAM" id="MobiDB-lite"/>
    </source>
</evidence>
<feature type="compositionally biased region" description="Polar residues" evidence="1">
    <location>
        <begin position="118"/>
        <end position="127"/>
    </location>
</feature>
<dbReference type="PANTHER" id="PTHR40866">
    <property type="entry name" value="BED-TYPE DOMAIN-CONTAINING PROTEIN"/>
    <property type="match status" value="1"/>
</dbReference>